<sequence>MSTTDPLREAFRRRAMGAVDRMVRESSAEMLVAALAAATDTGTLARATADQAAAEATRRLDPLAGAIARGAAAKADLADQAGGLLSAAAAGRLLGISRAAVDKRRGAGRLLALRIRSDWHYPACQFRGEEVLPGLAEVLAAMADASGWSILAFLLSPDDALAGQAPLDLLRQGNLPPLRRLLTARTADAFA</sequence>
<evidence type="ECO:0000313" key="1">
    <source>
        <dbReference type="EMBL" id="NGM23871.1"/>
    </source>
</evidence>
<keyword evidence="1" id="KW-0238">DNA-binding</keyword>
<accession>A0A6M1LTV8</accession>
<dbReference type="Proteomes" id="UP000475385">
    <property type="component" value="Unassembled WGS sequence"/>
</dbReference>
<proteinExistence type="predicted"/>
<keyword evidence="2" id="KW-1185">Reference proteome</keyword>
<protein>
    <submittedName>
        <fullName evidence="1">DNA-binding protein</fullName>
    </submittedName>
</protein>
<organism evidence="1 2">
    <name type="scientific">Falsiroseomonas algicola</name>
    <dbReference type="NCBI Taxonomy" id="2716930"/>
    <lineage>
        <taxon>Bacteria</taxon>
        <taxon>Pseudomonadati</taxon>
        <taxon>Pseudomonadota</taxon>
        <taxon>Alphaproteobacteria</taxon>
        <taxon>Acetobacterales</taxon>
        <taxon>Roseomonadaceae</taxon>
        <taxon>Falsiroseomonas</taxon>
    </lineage>
</organism>
<name>A0A6M1LTV8_9PROT</name>
<reference evidence="1 2" key="1">
    <citation type="submission" date="2020-02" db="EMBL/GenBank/DDBJ databases">
        <authorList>
            <person name="Kim H.M."/>
            <person name="Jeon C.O."/>
        </authorList>
    </citation>
    <scope>NUCLEOTIDE SEQUENCE [LARGE SCALE GENOMIC DNA]</scope>
    <source>
        <strain evidence="1 2">PeD5</strain>
    </source>
</reference>
<dbReference type="GO" id="GO:0003677">
    <property type="term" value="F:DNA binding"/>
    <property type="evidence" value="ECO:0007669"/>
    <property type="project" value="UniProtKB-KW"/>
</dbReference>
<dbReference type="AlphaFoldDB" id="A0A6M1LTV8"/>
<dbReference type="RefSeq" id="WP_164697783.1">
    <property type="nucleotide sequence ID" value="NZ_JAAIKB010000020.1"/>
</dbReference>
<gene>
    <name evidence="1" type="ORF">G3576_27950</name>
</gene>
<evidence type="ECO:0000313" key="2">
    <source>
        <dbReference type="Proteomes" id="UP000475385"/>
    </source>
</evidence>
<reference evidence="1 2" key="2">
    <citation type="submission" date="2020-03" db="EMBL/GenBank/DDBJ databases">
        <title>Roseomonas stagni sp. nov., isolated from pond water in Japan.</title>
        <authorList>
            <person name="Furuhata K."/>
            <person name="Miyamoto H."/>
            <person name="Goto K."/>
        </authorList>
    </citation>
    <scope>NUCLEOTIDE SEQUENCE [LARGE SCALE GENOMIC DNA]</scope>
    <source>
        <strain evidence="1 2">PeD5</strain>
    </source>
</reference>
<dbReference type="EMBL" id="JAAIKB010000020">
    <property type="protein sequence ID" value="NGM23871.1"/>
    <property type="molecule type" value="Genomic_DNA"/>
</dbReference>
<comment type="caution">
    <text evidence="1">The sequence shown here is derived from an EMBL/GenBank/DDBJ whole genome shotgun (WGS) entry which is preliminary data.</text>
</comment>